<name>A0A844B600_9BURK</name>
<feature type="region of interest" description="Disordered" evidence="1">
    <location>
        <begin position="1"/>
        <end position="30"/>
    </location>
</feature>
<organism evidence="2 3">
    <name type="scientific">Caenimonas koreensis DSM 17982</name>
    <dbReference type="NCBI Taxonomy" id="1121255"/>
    <lineage>
        <taxon>Bacteria</taxon>
        <taxon>Pseudomonadati</taxon>
        <taxon>Pseudomonadota</taxon>
        <taxon>Betaproteobacteria</taxon>
        <taxon>Burkholderiales</taxon>
        <taxon>Comamonadaceae</taxon>
        <taxon>Caenimonas</taxon>
    </lineage>
</organism>
<proteinExistence type="predicted"/>
<sequence length="69" mass="7188">MQSAHAIRGTQIAKPARSPASELPGPDAFNVPFAGGQRSAAFVNELARSMGLTEQGMSALAQELALNYS</sequence>
<accession>A0A844B600</accession>
<dbReference type="EMBL" id="WJBU01000005">
    <property type="protein sequence ID" value="MRD46766.1"/>
    <property type="molecule type" value="Genomic_DNA"/>
</dbReference>
<keyword evidence="3" id="KW-1185">Reference proteome</keyword>
<evidence type="ECO:0000256" key="1">
    <source>
        <dbReference type="SAM" id="MobiDB-lite"/>
    </source>
</evidence>
<reference evidence="2 3" key="1">
    <citation type="submission" date="2019-11" db="EMBL/GenBank/DDBJ databases">
        <title>Caenimonas koreensis gen. nov., sp. nov., isolated from activated sludge.</title>
        <authorList>
            <person name="Seung H.R."/>
        </authorList>
    </citation>
    <scope>NUCLEOTIDE SEQUENCE [LARGE SCALE GENOMIC DNA]</scope>
    <source>
        <strain evidence="2 3">EMB320</strain>
    </source>
</reference>
<dbReference type="Proteomes" id="UP000487350">
    <property type="component" value="Unassembled WGS sequence"/>
</dbReference>
<dbReference type="AlphaFoldDB" id="A0A844B600"/>
<comment type="caution">
    <text evidence="2">The sequence shown here is derived from an EMBL/GenBank/DDBJ whole genome shotgun (WGS) entry which is preliminary data.</text>
</comment>
<evidence type="ECO:0000313" key="2">
    <source>
        <dbReference type="EMBL" id="MRD46766.1"/>
    </source>
</evidence>
<protein>
    <submittedName>
        <fullName evidence="2">Uncharacterized protein</fullName>
    </submittedName>
</protein>
<gene>
    <name evidence="2" type="ORF">GHT07_05735</name>
</gene>
<evidence type="ECO:0000313" key="3">
    <source>
        <dbReference type="Proteomes" id="UP000487350"/>
    </source>
</evidence>